<dbReference type="PANTHER" id="PTHR31961:SF3">
    <property type="entry name" value="SENSITIVE TO HIGH EXPRESSION PROTEIN 9, MITOCHONDRIAL"/>
    <property type="match status" value="1"/>
</dbReference>
<reference evidence="14" key="1">
    <citation type="submission" date="2024-04" db="EMBL/GenBank/DDBJ databases">
        <authorList>
            <person name="Shaw F."/>
            <person name="Minotto A."/>
        </authorList>
    </citation>
    <scope>NUCLEOTIDE SEQUENCE [LARGE SCALE GENOMIC DNA]</scope>
</reference>
<comment type="subunit">
    <text evidence="10">Homooligomer.</text>
</comment>
<evidence type="ECO:0000256" key="10">
    <source>
        <dbReference type="RuleBase" id="RU364128"/>
    </source>
</evidence>
<evidence type="ECO:0000256" key="9">
    <source>
        <dbReference type="ARBA" id="ARBA00024807"/>
    </source>
</evidence>
<keyword evidence="3 10" id="KW-0999">Mitochondrion inner membrane</keyword>
<evidence type="ECO:0000256" key="8">
    <source>
        <dbReference type="ARBA" id="ARBA00023136"/>
    </source>
</evidence>
<dbReference type="PANTHER" id="PTHR31961">
    <property type="entry name" value="SENSITIVE TO HIGH EXPRESSION PROTEIN 9, MITOCHONDRIAL"/>
    <property type="match status" value="1"/>
</dbReference>
<sequence length="398" mass="44898">MLHTPLRSLRSASVRPRSTYISRHCLSKPPFRSYSTPNPSPNKPAHPDDVSVKPNSPDPPSNSSSGNPSSTVSTDEAIAAASGLSKEESIQLEKLKQVIREWTETTSRTIRKQADAYTARAASTFAQLGSELNKVTGYEEIETLKKRVREQEERIDAARRGAKVAKEEYEKAVLQRTNSQKEVNDLLQRKSSWTDEDVLRFTALVRQDHLFEQSEARAKAATAQTEAEVEREFSELMRVILYRYHEEQVWSDKIRSVSTYGSLTALALNLLVFISAILFVEPWKRKKLAQTFEKKVEEMTTETLTAFEDRTQSLDSRLEKQNEAIGRILETVYYVTQPSAIEEARQGPAEGEELLTPPTETPKGTYYDIWATDPQWLIAATATTAAMLGWLARGWLGP</sequence>
<dbReference type="EMBL" id="OZ037950">
    <property type="protein sequence ID" value="CAL1713360.1"/>
    <property type="molecule type" value="Genomic_DNA"/>
</dbReference>
<feature type="compositionally biased region" description="Low complexity" evidence="12">
    <location>
        <begin position="61"/>
        <end position="73"/>
    </location>
</feature>
<feature type="coiled-coil region" evidence="11">
    <location>
        <begin position="141"/>
        <end position="168"/>
    </location>
</feature>
<evidence type="ECO:0000256" key="7">
    <source>
        <dbReference type="ARBA" id="ARBA00023128"/>
    </source>
</evidence>
<keyword evidence="2 10" id="KW-0812">Transmembrane</keyword>
<evidence type="ECO:0000313" key="13">
    <source>
        <dbReference type="EMBL" id="CAL1713360.1"/>
    </source>
</evidence>
<feature type="transmembrane region" description="Helical" evidence="10">
    <location>
        <begin position="260"/>
        <end position="280"/>
    </location>
</feature>
<proteinExistence type="inferred from homology"/>
<keyword evidence="6 11" id="KW-0175">Coiled coil</keyword>
<comment type="caution">
    <text evidence="10">Lacks conserved residue(s) required for the propagation of feature annotation.</text>
</comment>
<organism evidence="13 14">
    <name type="scientific">Somion occarium</name>
    <dbReference type="NCBI Taxonomy" id="3059160"/>
    <lineage>
        <taxon>Eukaryota</taxon>
        <taxon>Fungi</taxon>
        <taxon>Dikarya</taxon>
        <taxon>Basidiomycota</taxon>
        <taxon>Agaricomycotina</taxon>
        <taxon>Agaricomycetes</taxon>
        <taxon>Polyporales</taxon>
        <taxon>Cerrenaceae</taxon>
        <taxon>Somion</taxon>
    </lineage>
</organism>
<evidence type="ECO:0000256" key="5">
    <source>
        <dbReference type="ARBA" id="ARBA00022989"/>
    </source>
</evidence>
<accession>A0ABP1DZV7</accession>
<comment type="similarity">
    <text evidence="1 10">Belongs to the SHE9 family.</text>
</comment>
<feature type="region of interest" description="Disordered" evidence="12">
    <location>
        <begin position="1"/>
        <end position="75"/>
    </location>
</feature>
<evidence type="ECO:0000256" key="3">
    <source>
        <dbReference type="ARBA" id="ARBA00022792"/>
    </source>
</evidence>
<evidence type="ECO:0000313" key="14">
    <source>
        <dbReference type="Proteomes" id="UP001497453"/>
    </source>
</evidence>
<keyword evidence="4 10" id="KW-0809">Transit peptide</keyword>
<evidence type="ECO:0000256" key="12">
    <source>
        <dbReference type="SAM" id="MobiDB-lite"/>
    </source>
</evidence>
<keyword evidence="5 10" id="KW-1133">Transmembrane helix</keyword>
<dbReference type="Pfam" id="PF05546">
    <property type="entry name" value="She9_MDM33"/>
    <property type="match status" value="1"/>
</dbReference>
<protein>
    <recommendedName>
        <fullName evidence="10">Sensitive to high expression protein 9, mitochondrial</fullName>
    </recommendedName>
</protein>
<name>A0ABP1DZV7_9APHY</name>
<comment type="subcellular location">
    <subcellularLocation>
        <location evidence="10">Mitochondrion inner membrane</location>
        <topology evidence="10">Multi-pass membrane protein</topology>
    </subcellularLocation>
</comment>
<keyword evidence="14" id="KW-1185">Reference proteome</keyword>
<evidence type="ECO:0000256" key="11">
    <source>
        <dbReference type="SAM" id="Coils"/>
    </source>
</evidence>
<dbReference type="InterPro" id="IPR008839">
    <property type="entry name" value="MDM33_fungi"/>
</dbReference>
<keyword evidence="7 10" id="KW-0496">Mitochondrion</keyword>
<gene>
    <name evidence="13" type="ORF">GFSPODELE1_LOCUS9269</name>
</gene>
<keyword evidence="8 10" id="KW-0472">Membrane</keyword>
<dbReference type="Proteomes" id="UP001497453">
    <property type="component" value="Chromosome 7"/>
</dbReference>
<comment type="function">
    <text evidence="9">Required for the maintenance of the structure of the mitochondrial inner membrane. Involved in mitochondrial morphology. Causes growth arrest when highly overexpressed.</text>
</comment>
<evidence type="ECO:0000256" key="6">
    <source>
        <dbReference type="ARBA" id="ARBA00023054"/>
    </source>
</evidence>
<evidence type="ECO:0000256" key="4">
    <source>
        <dbReference type="ARBA" id="ARBA00022946"/>
    </source>
</evidence>
<evidence type="ECO:0000256" key="1">
    <source>
        <dbReference type="ARBA" id="ARBA00007472"/>
    </source>
</evidence>
<evidence type="ECO:0000256" key="2">
    <source>
        <dbReference type="ARBA" id="ARBA00022692"/>
    </source>
</evidence>